<comment type="caution">
    <text evidence="2">The sequence shown here is derived from an EMBL/GenBank/DDBJ whole genome shotgun (WGS) entry which is preliminary data.</text>
</comment>
<name>A0A9W6DCB4_9CLOT</name>
<accession>A0A9W6DCB4</accession>
<gene>
    <name evidence="2" type="ORF">CFOLD11_33950</name>
</gene>
<dbReference type="Pfam" id="PF16111">
    <property type="entry name" value="DUF4829"/>
    <property type="match status" value="1"/>
</dbReference>
<evidence type="ECO:0000313" key="2">
    <source>
        <dbReference type="EMBL" id="GKU26568.1"/>
    </source>
</evidence>
<evidence type="ECO:0000259" key="1">
    <source>
        <dbReference type="Pfam" id="PF16111"/>
    </source>
</evidence>
<sequence length="214" mass="24949">MKKLIILLCSSLILLQGCGSSPLESKITISENVMKDSALNQKNVDMKKIIQTKLTFKQEAKTEEEKLIESYIVAETNGNRKKLKDIFYPAPHNESNFNDNGTNFENVTEELTILKMWQLLEAQWREPKMVKLSDGNLYNMNPYFYFYPERINDTPHKEVKVIAVESYKKLTPEYDKIAQYGTGSYTNFYVLIKENSTSSWKILDFYFDFTSNLK</sequence>
<dbReference type="InterPro" id="IPR032256">
    <property type="entry name" value="DUF4829"/>
</dbReference>
<dbReference type="PROSITE" id="PS51257">
    <property type="entry name" value="PROKAR_LIPOPROTEIN"/>
    <property type="match status" value="1"/>
</dbReference>
<dbReference type="Proteomes" id="UP001057868">
    <property type="component" value="Unassembled WGS sequence"/>
</dbReference>
<dbReference type="EMBL" id="BQXY01000006">
    <property type="protein sequence ID" value="GKU26568.1"/>
    <property type="molecule type" value="Genomic_DNA"/>
</dbReference>
<proteinExistence type="predicted"/>
<keyword evidence="3" id="KW-1185">Reference proteome</keyword>
<dbReference type="AlphaFoldDB" id="A0A9W6DCB4"/>
<organism evidence="2 3">
    <name type="scientific">Clostridium folliculivorans</name>
    <dbReference type="NCBI Taxonomy" id="2886038"/>
    <lineage>
        <taxon>Bacteria</taxon>
        <taxon>Bacillati</taxon>
        <taxon>Bacillota</taxon>
        <taxon>Clostridia</taxon>
        <taxon>Eubacteriales</taxon>
        <taxon>Clostridiaceae</taxon>
        <taxon>Clostridium</taxon>
    </lineage>
</organism>
<evidence type="ECO:0000313" key="3">
    <source>
        <dbReference type="Proteomes" id="UP001057868"/>
    </source>
</evidence>
<protein>
    <recommendedName>
        <fullName evidence="1">DUF4829 domain-containing protein</fullName>
    </recommendedName>
</protein>
<dbReference type="RefSeq" id="WP_261853468.1">
    <property type="nucleotide sequence ID" value="NZ_BQXY01000006.1"/>
</dbReference>
<feature type="domain" description="DUF4829" evidence="1">
    <location>
        <begin position="66"/>
        <end position="205"/>
    </location>
</feature>
<reference evidence="2" key="1">
    <citation type="journal article" date="2023" name="Int. J. Syst. Evol. Microbiol.">
        <title>&lt;i&gt;Clostridium folliculivorans&lt;/i&gt; sp. nov., isolated from soil samples of an organic paddy in Japan.</title>
        <authorList>
            <person name="Tazawa J."/>
            <person name="Kobayashi H."/>
            <person name="Tanizawa Y."/>
            <person name="Uchino A."/>
            <person name="Tanaka F."/>
            <person name="Urashima Y."/>
            <person name="Miura S."/>
            <person name="Sakamoto M."/>
            <person name="Ohkuma M."/>
            <person name="Tohno M."/>
        </authorList>
    </citation>
    <scope>NUCLEOTIDE SEQUENCE</scope>
    <source>
        <strain evidence="2">D1-1</strain>
    </source>
</reference>